<dbReference type="SUPFAM" id="SSF46689">
    <property type="entry name" value="Homeodomain-like"/>
    <property type="match status" value="1"/>
</dbReference>
<dbReference type="Proteomes" id="UP000076858">
    <property type="component" value="Unassembled WGS sequence"/>
</dbReference>
<protein>
    <recommendedName>
        <fullName evidence="4">Transposase</fullName>
    </recommendedName>
</protein>
<evidence type="ECO:0008006" key="4">
    <source>
        <dbReference type="Google" id="ProtNLM"/>
    </source>
</evidence>
<reference evidence="2 3" key="1">
    <citation type="submission" date="2016-03" db="EMBL/GenBank/DDBJ databases">
        <title>EvidentialGene: Evidence-directed Construction of Genes on Genomes.</title>
        <authorList>
            <person name="Gilbert D.G."/>
            <person name="Choi J.-H."/>
            <person name="Mockaitis K."/>
            <person name="Colbourne J."/>
            <person name="Pfrender M."/>
        </authorList>
    </citation>
    <scope>NUCLEOTIDE SEQUENCE [LARGE SCALE GENOMIC DNA]</scope>
    <source>
        <strain evidence="2 3">Xinb3</strain>
        <tissue evidence="2">Complete organism</tissue>
    </source>
</reference>
<gene>
    <name evidence="2" type="ORF">APZ42_001448</name>
</gene>
<dbReference type="Gene3D" id="3.30.420.10">
    <property type="entry name" value="Ribonuclease H-like superfamily/Ribonuclease H"/>
    <property type="match status" value="1"/>
</dbReference>
<dbReference type="AlphaFoldDB" id="A0A164IZA9"/>
<dbReference type="STRING" id="35525.A0A164IZA9"/>
<dbReference type="InterPro" id="IPR036397">
    <property type="entry name" value="RNaseH_sf"/>
</dbReference>
<dbReference type="GO" id="GO:0003676">
    <property type="term" value="F:nucleic acid binding"/>
    <property type="evidence" value="ECO:0007669"/>
    <property type="project" value="InterPro"/>
</dbReference>
<evidence type="ECO:0000313" key="2">
    <source>
        <dbReference type="EMBL" id="KZS01788.1"/>
    </source>
</evidence>
<evidence type="ECO:0000313" key="3">
    <source>
        <dbReference type="Proteomes" id="UP000076858"/>
    </source>
</evidence>
<proteinExistence type="predicted"/>
<organism evidence="2 3">
    <name type="scientific">Daphnia magna</name>
    <dbReference type="NCBI Taxonomy" id="35525"/>
    <lineage>
        <taxon>Eukaryota</taxon>
        <taxon>Metazoa</taxon>
        <taxon>Ecdysozoa</taxon>
        <taxon>Arthropoda</taxon>
        <taxon>Crustacea</taxon>
        <taxon>Branchiopoda</taxon>
        <taxon>Diplostraca</taxon>
        <taxon>Cladocera</taxon>
        <taxon>Anomopoda</taxon>
        <taxon>Daphniidae</taxon>
        <taxon>Daphnia</taxon>
    </lineage>
</organism>
<keyword evidence="3" id="KW-1185">Reference proteome</keyword>
<dbReference type="EMBL" id="LRGB01006133">
    <property type="protein sequence ID" value="KZS01788.1"/>
    <property type="molecule type" value="Genomic_DNA"/>
</dbReference>
<dbReference type="GO" id="GO:0005634">
    <property type="term" value="C:nucleus"/>
    <property type="evidence" value="ECO:0007669"/>
    <property type="project" value="UniProtKB-SubCell"/>
</dbReference>
<dbReference type="Pfam" id="PF13551">
    <property type="entry name" value="HTH_29"/>
    <property type="match status" value="1"/>
</dbReference>
<dbReference type="InterPro" id="IPR009057">
    <property type="entry name" value="Homeodomain-like_sf"/>
</dbReference>
<evidence type="ECO:0000256" key="1">
    <source>
        <dbReference type="ARBA" id="ARBA00004123"/>
    </source>
</evidence>
<accession>A0A164IZA9</accession>
<sequence>MDVNVQSPRLTDSEKGILIGYHLSGYDVTEISHILRRSRVTVYKWIKQFQEEGYEGLKVKRRSGRPRETDEACDQRIIAAAILSPFDTAEEIRETAEAIDIAIRSVRSRLLESGLRARTPSVKNFLKEMHRANRIKFETEHIHYNLDFWSKVIWSDEKTFISSGRPPQYVRRMNGTRNDSVNLARNLWSTRKSLNVWGCVTYDGPGVLHRIIGKLNSRQYLEILQTKMQPFAVQNFPLPAVANAGPSRISFLPA</sequence>
<comment type="subcellular location">
    <subcellularLocation>
        <location evidence="1">Nucleus</location>
    </subcellularLocation>
</comment>
<name>A0A164IZA9_9CRUS</name>
<comment type="caution">
    <text evidence="2">The sequence shown here is derived from an EMBL/GenBank/DDBJ whole genome shotgun (WGS) entry which is preliminary data.</text>
</comment>